<evidence type="ECO:0000256" key="2">
    <source>
        <dbReference type="SAM" id="Phobius"/>
    </source>
</evidence>
<name>A0A1M4W1U8_STRHI</name>
<keyword evidence="2" id="KW-1133">Transmembrane helix</keyword>
<dbReference type="OrthoDB" id="3387554at2"/>
<dbReference type="EMBL" id="FQVN01000001">
    <property type="protein sequence ID" value="SHE75254.1"/>
    <property type="molecule type" value="Genomic_DNA"/>
</dbReference>
<dbReference type="NCBIfam" id="NF038083">
    <property type="entry name" value="CU044_5270_fam"/>
    <property type="match status" value="1"/>
</dbReference>
<gene>
    <name evidence="3" type="ORF">SAMN05444320_101973</name>
</gene>
<feature type="transmembrane region" description="Helical" evidence="2">
    <location>
        <begin position="76"/>
        <end position="95"/>
    </location>
</feature>
<keyword evidence="4" id="KW-1185">Reference proteome</keyword>
<dbReference type="AlphaFoldDB" id="A0A1M4W1U8"/>
<protein>
    <recommendedName>
        <fullName evidence="5">CU044_5270 family protein</fullName>
    </recommendedName>
</protein>
<dbReference type="InterPro" id="IPR047789">
    <property type="entry name" value="CU044_5270-like"/>
</dbReference>
<organism evidence="3 4">
    <name type="scientific">Streptoalloteichus hindustanus</name>
    <dbReference type="NCBI Taxonomy" id="2017"/>
    <lineage>
        <taxon>Bacteria</taxon>
        <taxon>Bacillati</taxon>
        <taxon>Actinomycetota</taxon>
        <taxon>Actinomycetes</taxon>
        <taxon>Pseudonocardiales</taxon>
        <taxon>Pseudonocardiaceae</taxon>
        <taxon>Streptoalloteichus</taxon>
    </lineage>
</organism>
<accession>A0A1M4W1U8</accession>
<reference evidence="3 4" key="1">
    <citation type="submission" date="2016-11" db="EMBL/GenBank/DDBJ databases">
        <authorList>
            <person name="Jaros S."/>
            <person name="Januszkiewicz K."/>
            <person name="Wedrychowicz H."/>
        </authorList>
    </citation>
    <scope>NUCLEOTIDE SEQUENCE [LARGE SCALE GENOMIC DNA]</scope>
    <source>
        <strain evidence="3 4">DSM 44523</strain>
    </source>
</reference>
<evidence type="ECO:0000313" key="3">
    <source>
        <dbReference type="EMBL" id="SHE75254.1"/>
    </source>
</evidence>
<evidence type="ECO:0000256" key="1">
    <source>
        <dbReference type="SAM" id="MobiDB-lite"/>
    </source>
</evidence>
<dbReference type="STRING" id="2017.SAMN05444320_101973"/>
<dbReference type="RefSeq" id="WP_073480014.1">
    <property type="nucleotide sequence ID" value="NZ_FQVN01000001.1"/>
</dbReference>
<proteinExistence type="predicted"/>
<evidence type="ECO:0008006" key="5">
    <source>
        <dbReference type="Google" id="ProtNLM"/>
    </source>
</evidence>
<feature type="region of interest" description="Disordered" evidence="1">
    <location>
        <begin position="240"/>
        <end position="266"/>
    </location>
</feature>
<keyword evidence="2" id="KW-0812">Transmembrane</keyword>
<dbReference type="Proteomes" id="UP000184501">
    <property type="component" value="Unassembled WGS sequence"/>
</dbReference>
<evidence type="ECO:0000313" key="4">
    <source>
        <dbReference type="Proteomes" id="UP000184501"/>
    </source>
</evidence>
<sequence length="410" mass="44892">MSEDEPRRLWSDEELDQALAALHADVPTNDAALAGARARLMAAAVAEGDHEVRALTEERTRPVEPRPSLWRRSRSVRWLSGVAAVSALVVGGLVAQTAFMGENSPGSVANAAELLNRAADAAIRTKDQEVKPGQFRYLRTTAWHSTEIPLTKKDAPSGERQSVEGLETLTYLVKGVTEYWIPANFQDEWMQRRTWNAERKYPEGVEAKLRERYGNPSPPKTEVRRAKAGVFYRGEPAFEEKPDGSLVPVNQSTESKEEGRLGDGGWADPTPEFFAKLPRDPQQLLDRIYQDSRGQGPGPDEEAFVFVRDVMRTGRVPADVRAALFRAAAKIPGMRITDDAANLDGRKGVAISRSDANDRTDLIFAPDTGEVIGERVVTTKGREGVPAGTVMSWTAISSAVVSKAGERTGS</sequence>
<keyword evidence="2" id="KW-0472">Membrane</keyword>